<organism evidence="1 2">
    <name type="scientific">Dreissena polymorpha</name>
    <name type="common">Zebra mussel</name>
    <name type="synonym">Mytilus polymorpha</name>
    <dbReference type="NCBI Taxonomy" id="45954"/>
    <lineage>
        <taxon>Eukaryota</taxon>
        <taxon>Metazoa</taxon>
        <taxon>Spiralia</taxon>
        <taxon>Lophotrochozoa</taxon>
        <taxon>Mollusca</taxon>
        <taxon>Bivalvia</taxon>
        <taxon>Autobranchia</taxon>
        <taxon>Heteroconchia</taxon>
        <taxon>Euheterodonta</taxon>
        <taxon>Imparidentia</taxon>
        <taxon>Neoheterodontei</taxon>
        <taxon>Myida</taxon>
        <taxon>Dreissenoidea</taxon>
        <taxon>Dreissenidae</taxon>
        <taxon>Dreissena</taxon>
    </lineage>
</organism>
<keyword evidence="2" id="KW-1185">Reference proteome</keyword>
<dbReference type="AlphaFoldDB" id="A0A9D4BV45"/>
<evidence type="ECO:0000313" key="1">
    <source>
        <dbReference type="EMBL" id="KAH3710192.1"/>
    </source>
</evidence>
<reference evidence="1" key="2">
    <citation type="submission" date="2020-11" db="EMBL/GenBank/DDBJ databases">
        <authorList>
            <person name="McCartney M.A."/>
            <person name="Auch B."/>
            <person name="Kono T."/>
            <person name="Mallez S."/>
            <person name="Becker A."/>
            <person name="Gohl D.M."/>
            <person name="Silverstein K.A.T."/>
            <person name="Koren S."/>
            <person name="Bechman K.B."/>
            <person name="Herman A."/>
            <person name="Abrahante J.E."/>
            <person name="Garbe J."/>
        </authorList>
    </citation>
    <scope>NUCLEOTIDE SEQUENCE</scope>
    <source>
        <strain evidence="1">Duluth1</strain>
        <tissue evidence="1">Whole animal</tissue>
    </source>
</reference>
<name>A0A9D4BV45_DREPO</name>
<proteinExistence type="predicted"/>
<gene>
    <name evidence="1" type="ORF">DPMN_069661</name>
</gene>
<sequence length="147" mass="16616">MMLCLMQSKWKPTTKLSKSTLPQVRCWQQVLRRAISRFNIRTTSSPCSLQFNNCKTSSVSGNDKVKVPRGHFNLGIRAKIDHGITSEHLDGTQGALMFPGIIIAKGQTRMRHIKWTEVQVTRVVKLRNPHSMGPAYSSEQHTSMVLL</sequence>
<dbReference type="Proteomes" id="UP000828390">
    <property type="component" value="Unassembled WGS sequence"/>
</dbReference>
<dbReference type="EMBL" id="JAIWYP010000014">
    <property type="protein sequence ID" value="KAH3710192.1"/>
    <property type="molecule type" value="Genomic_DNA"/>
</dbReference>
<protein>
    <submittedName>
        <fullName evidence="1">Uncharacterized protein</fullName>
    </submittedName>
</protein>
<evidence type="ECO:0000313" key="2">
    <source>
        <dbReference type="Proteomes" id="UP000828390"/>
    </source>
</evidence>
<comment type="caution">
    <text evidence="1">The sequence shown here is derived from an EMBL/GenBank/DDBJ whole genome shotgun (WGS) entry which is preliminary data.</text>
</comment>
<accession>A0A9D4BV45</accession>
<reference evidence="1" key="1">
    <citation type="journal article" date="2019" name="bioRxiv">
        <title>The Genome of the Zebra Mussel, Dreissena polymorpha: A Resource for Invasive Species Research.</title>
        <authorList>
            <person name="McCartney M.A."/>
            <person name="Auch B."/>
            <person name="Kono T."/>
            <person name="Mallez S."/>
            <person name="Zhang Y."/>
            <person name="Obille A."/>
            <person name="Becker A."/>
            <person name="Abrahante J.E."/>
            <person name="Garbe J."/>
            <person name="Badalamenti J.P."/>
            <person name="Herman A."/>
            <person name="Mangelson H."/>
            <person name="Liachko I."/>
            <person name="Sullivan S."/>
            <person name="Sone E.D."/>
            <person name="Koren S."/>
            <person name="Silverstein K.A.T."/>
            <person name="Beckman K.B."/>
            <person name="Gohl D.M."/>
        </authorList>
    </citation>
    <scope>NUCLEOTIDE SEQUENCE</scope>
    <source>
        <strain evidence="1">Duluth1</strain>
        <tissue evidence="1">Whole animal</tissue>
    </source>
</reference>